<dbReference type="EMBL" id="OZ075132">
    <property type="protein sequence ID" value="CAL4985322.1"/>
    <property type="molecule type" value="Genomic_DNA"/>
</dbReference>
<feature type="transmembrane region" description="Helical" evidence="2">
    <location>
        <begin position="71"/>
        <end position="94"/>
    </location>
</feature>
<feature type="compositionally biased region" description="Basic and acidic residues" evidence="1">
    <location>
        <begin position="591"/>
        <end position="609"/>
    </location>
</feature>
<organism evidence="3 4">
    <name type="scientific">Urochloa decumbens</name>
    <dbReference type="NCBI Taxonomy" id="240449"/>
    <lineage>
        <taxon>Eukaryota</taxon>
        <taxon>Viridiplantae</taxon>
        <taxon>Streptophyta</taxon>
        <taxon>Embryophyta</taxon>
        <taxon>Tracheophyta</taxon>
        <taxon>Spermatophyta</taxon>
        <taxon>Magnoliopsida</taxon>
        <taxon>Liliopsida</taxon>
        <taxon>Poales</taxon>
        <taxon>Poaceae</taxon>
        <taxon>PACMAD clade</taxon>
        <taxon>Panicoideae</taxon>
        <taxon>Panicodae</taxon>
        <taxon>Paniceae</taxon>
        <taxon>Melinidinae</taxon>
        <taxon>Urochloa</taxon>
    </lineage>
</organism>
<evidence type="ECO:0000313" key="3">
    <source>
        <dbReference type="EMBL" id="CAL4985322.1"/>
    </source>
</evidence>
<reference evidence="3 4" key="2">
    <citation type="submission" date="2024-10" db="EMBL/GenBank/DDBJ databases">
        <authorList>
            <person name="Ryan C."/>
        </authorList>
    </citation>
    <scope>NUCLEOTIDE SEQUENCE [LARGE SCALE GENOMIC DNA]</scope>
</reference>
<keyword evidence="2" id="KW-1133">Transmembrane helix</keyword>
<keyword evidence="4" id="KW-1185">Reference proteome</keyword>
<sequence>MSGYSATWEWLEIFKLTVEFYRTKCSRFRSLLPSHCCLAFVLAGPVFVPLVLFIFNIFLLCIAFWVLVAAFYFVMSLYGFIGPIVCIALAWWRLMQHDYGDTDGDVSNGNLKPALILFYSLIICQFVLYMLVIIGNTFVGIFAVPIVCRCSKLTQEWGYKSVKKYLSDTTEKCWREGSPASIADRSLSRYAADLLDSESGEDNLLGARMLATFIRHGADVRSLLLPSRPKIQKLIGTMGWRGQDGREMRECATGIVAHLAGDIHLHQFPGALRYHEVGDDDSGKKVGSCNKLILQGLVILERLASDRHNCSDICTTPGLLAKITAPLYSATFKEDVEIHDWAEVVSGSLKVLNQIIRAPVKAGRRVRREIVSNKQAMCNLEWILEQSNGADQELQIQAMEIMTQLALDASNNLSDYTKKTLIGKELETFIADGKAPGSTLDRLKATAGRMLVLLSTNSKANFDSIRKATEVIIQDKENSSAHLTEIAEDKKTIVDHFIEITEGNSNVSHLTKLLDATNNITYRTIAAGVLETFCTHCDWNKHKQIVMESLLPKVITEIMSIKIDRPESKISDGKEKPQAKRWSLFKKKNNRGNEENLKASARGKDEENPQKIALGTEERNQGCAPRDRNMIQETSSGDQKKSSGQQNEEQTTSTKELQEALLSLARVICDKMISAGDVVQMNTLGGEAFVAKLKTIIDDNCKPTADSLKTVKLCGWIAASMMQCQVYAELFRNKEFVQSLSKASKIMSSLESCMLFAGTDFRLKKTIRPLLSKIVSELEQKARQSV</sequence>
<evidence type="ECO:0000256" key="1">
    <source>
        <dbReference type="SAM" id="MobiDB-lite"/>
    </source>
</evidence>
<accession>A0ABC9ASX5</accession>
<dbReference type="SUPFAM" id="SSF48371">
    <property type="entry name" value="ARM repeat"/>
    <property type="match status" value="1"/>
</dbReference>
<proteinExistence type="predicted"/>
<protein>
    <submittedName>
        <fullName evidence="3">Uncharacterized protein</fullName>
    </submittedName>
</protein>
<gene>
    <name evidence="3" type="ORF">URODEC1_LOCUS57894</name>
</gene>
<dbReference type="AlphaFoldDB" id="A0ABC9ASX5"/>
<keyword evidence="2" id="KW-0812">Transmembrane</keyword>
<dbReference type="Proteomes" id="UP001497457">
    <property type="component" value="Chromosome 22rd"/>
</dbReference>
<reference evidence="4" key="1">
    <citation type="submission" date="2024-06" db="EMBL/GenBank/DDBJ databases">
        <authorList>
            <person name="Ryan C."/>
        </authorList>
    </citation>
    <scope>NUCLEOTIDE SEQUENCE [LARGE SCALE GENOMIC DNA]</scope>
</reference>
<keyword evidence="2" id="KW-0472">Membrane</keyword>
<feature type="transmembrane region" description="Helical" evidence="2">
    <location>
        <begin position="115"/>
        <end position="144"/>
    </location>
</feature>
<feature type="compositionally biased region" description="Basic and acidic residues" evidence="1">
    <location>
        <begin position="568"/>
        <end position="578"/>
    </location>
</feature>
<feature type="compositionally biased region" description="Basic and acidic residues" evidence="1">
    <location>
        <begin position="616"/>
        <end position="630"/>
    </location>
</feature>
<dbReference type="PANTHER" id="PTHR33115">
    <property type="entry name" value="ARM REPEAT SUPERFAMILY PROTEIN"/>
    <property type="match status" value="1"/>
</dbReference>
<feature type="region of interest" description="Disordered" evidence="1">
    <location>
        <begin position="568"/>
        <end position="654"/>
    </location>
</feature>
<evidence type="ECO:0000256" key="2">
    <source>
        <dbReference type="SAM" id="Phobius"/>
    </source>
</evidence>
<evidence type="ECO:0000313" key="4">
    <source>
        <dbReference type="Proteomes" id="UP001497457"/>
    </source>
</evidence>
<feature type="transmembrane region" description="Helical" evidence="2">
    <location>
        <begin position="37"/>
        <end position="65"/>
    </location>
</feature>
<dbReference type="PANTHER" id="PTHR33115:SF25">
    <property type="entry name" value="CONDENSIN COMPLEX SUBUNIT 1 C-TERMINAL DOMAIN-CONTAINING PROTEIN"/>
    <property type="match status" value="1"/>
</dbReference>
<dbReference type="InterPro" id="IPR016024">
    <property type="entry name" value="ARM-type_fold"/>
</dbReference>
<name>A0ABC9ASX5_9POAL</name>